<protein>
    <recommendedName>
        <fullName evidence="4">C2H2-type domain-containing protein</fullName>
    </recommendedName>
</protein>
<evidence type="ECO:0000313" key="2">
    <source>
        <dbReference type="EMBL" id="CAH3143039.1"/>
    </source>
</evidence>
<organism evidence="2 3">
    <name type="scientific">Pocillopora meandrina</name>
    <dbReference type="NCBI Taxonomy" id="46732"/>
    <lineage>
        <taxon>Eukaryota</taxon>
        <taxon>Metazoa</taxon>
        <taxon>Cnidaria</taxon>
        <taxon>Anthozoa</taxon>
        <taxon>Hexacorallia</taxon>
        <taxon>Scleractinia</taxon>
        <taxon>Astrocoeniina</taxon>
        <taxon>Pocilloporidae</taxon>
        <taxon>Pocillopora</taxon>
    </lineage>
</organism>
<evidence type="ECO:0000313" key="3">
    <source>
        <dbReference type="Proteomes" id="UP001159428"/>
    </source>
</evidence>
<reference evidence="2 3" key="1">
    <citation type="submission" date="2022-05" db="EMBL/GenBank/DDBJ databases">
        <authorList>
            <consortium name="Genoscope - CEA"/>
            <person name="William W."/>
        </authorList>
    </citation>
    <scope>NUCLEOTIDE SEQUENCE [LARGE SCALE GENOMIC DNA]</scope>
</reference>
<dbReference type="EMBL" id="CALNXJ010000037">
    <property type="protein sequence ID" value="CAH3143039.1"/>
    <property type="molecule type" value="Genomic_DNA"/>
</dbReference>
<evidence type="ECO:0000256" key="1">
    <source>
        <dbReference type="SAM" id="MobiDB-lite"/>
    </source>
</evidence>
<keyword evidence="3" id="KW-1185">Reference proteome</keyword>
<feature type="compositionally biased region" description="Polar residues" evidence="1">
    <location>
        <begin position="65"/>
        <end position="82"/>
    </location>
</feature>
<dbReference type="Proteomes" id="UP001159428">
    <property type="component" value="Unassembled WGS sequence"/>
</dbReference>
<gene>
    <name evidence="2" type="ORF">PMEA_00020397</name>
</gene>
<sequence length="82" mass="9510">MATTKKPRLYKNCPAEYNRDVQNPCRLGREQKPHYHCDICKTYTALKAKSITRHVELNHEETHALPTSSMTAKREQINVSQV</sequence>
<evidence type="ECO:0008006" key="4">
    <source>
        <dbReference type="Google" id="ProtNLM"/>
    </source>
</evidence>
<comment type="caution">
    <text evidence="2">The sequence shown here is derived from an EMBL/GenBank/DDBJ whole genome shotgun (WGS) entry which is preliminary data.</text>
</comment>
<name>A0AAU9XDQ4_9CNID</name>
<accession>A0AAU9XDQ4</accession>
<dbReference type="AlphaFoldDB" id="A0AAU9XDQ4"/>
<proteinExistence type="predicted"/>
<feature type="region of interest" description="Disordered" evidence="1">
    <location>
        <begin position="62"/>
        <end position="82"/>
    </location>
</feature>